<gene>
    <name evidence="5" type="ORF">J2X09_001456</name>
</gene>
<dbReference type="EMBL" id="JAVDWE010000003">
    <property type="protein sequence ID" value="MDR7093724.1"/>
    <property type="molecule type" value="Genomic_DNA"/>
</dbReference>
<dbReference type="InterPro" id="IPR008816">
    <property type="entry name" value="Gly_zipper_2TM_dom"/>
</dbReference>
<accession>A0ABU1V8D5</accession>
<dbReference type="RefSeq" id="WP_204732401.1">
    <property type="nucleotide sequence ID" value="NZ_JAVDWE010000003.1"/>
</dbReference>
<keyword evidence="6" id="KW-1185">Reference proteome</keyword>
<dbReference type="Proteomes" id="UP001265550">
    <property type="component" value="Unassembled WGS sequence"/>
</dbReference>
<evidence type="ECO:0000256" key="2">
    <source>
        <dbReference type="ARBA" id="ARBA00023136"/>
    </source>
</evidence>
<evidence type="ECO:0000259" key="4">
    <source>
        <dbReference type="Pfam" id="PF05433"/>
    </source>
</evidence>
<evidence type="ECO:0000256" key="3">
    <source>
        <dbReference type="SAM" id="SignalP"/>
    </source>
</evidence>
<dbReference type="InterPro" id="IPR051407">
    <property type="entry name" value="Bact_OM_lipoprot/Surf_antigen"/>
</dbReference>
<protein>
    <submittedName>
        <fullName evidence="5">Small secreted protein</fullName>
    </submittedName>
</protein>
<proteinExistence type="predicted"/>
<evidence type="ECO:0000313" key="6">
    <source>
        <dbReference type="Proteomes" id="UP001265550"/>
    </source>
</evidence>
<dbReference type="PROSITE" id="PS51257">
    <property type="entry name" value="PROKAR_LIPOPROTEIN"/>
    <property type="match status" value="1"/>
</dbReference>
<sequence length="193" mass="20455">MTHFRAHFFPRPALLVSAVALAVLAGCATRPDPVHQQPSPTVYQYPTQPAPAVDYRRRANEPLYEAPVTSVRAVLGPDSGQRCWIEREQVESRRSVPGAIVGGVIGGVLGHQIGGGTGRDIATVGGAVAGAAVGSNVGRGTQTQDVQRCTNVGSNTPEYWDVSYSFRGVQHHVQLTSPPGRTILVNGNGEPRI</sequence>
<evidence type="ECO:0000313" key="5">
    <source>
        <dbReference type="EMBL" id="MDR7093724.1"/>
    </source>
</evidence>
<dbReference type="PANTHER" id="PTHR35603">
    <property type="match status" value="1"/>
</dbReference>
<feature type="signal peptide" evidence="3">
    <location>
        <begin position="1"/>
        <end position="22"/>
    </location>
</feature>
<keyword evidence="2" id="KW-0472">Membrane</keyword>
<keyword evidence="3" id="KW-0732">Signal</keyword>
<comment type="subcellular location">
    <subcellularLocation>
        <location evidence="1">Membrane</location>
    </subcellularLocation>
</comment>
<name>A0ABU1V8D5_9BURK</name>
<organism evidence="5 6">
    <name type="scientific">Hydrogenophaga laconesensis</name>
    <dbReference type="NCBI Taxonomy" id="1805971"/>
    <lineage>
        <taxon>Bacteria</taxon>
        <taxon>Pseudomonadati</taxon>
        <taxon>Pseudomonadota</taxon>
        <taxon>Betaproteobacteria</taxon>
        <taxon>Burkholderiales</taxon>
        <taxon>Comamonadaceae</taxon>
        <taxon>Hydrogenophaga</taxon>
    </lineage>
</organism>
<comment type="caution">
    <text evidence="5">The sequence shown here is derived from an EMBL/GenBank/DDBJ whole genome shotgun (WGS) entry which is preliminary data.</text>
</comment>
<dbReference type="PANTHER" id="PTHR35603:SF2">
    <property type="entry name" value="OUTER MEMBRANE LIPOPROTEIN"/>
    <property type="match status" value="1"/>
</dbReference>
<feature type="domain" description="Glycine zipper 2TM" evidence="4">
    <location>
        <begin position="98"/>
        <end position="138"/>
    </location>
</feature>
<evidence type="ECO:0000256" key="1">
    <source>
        <dbReference type="ARBA" id="ARBA00004370"/>
    </source>
</evidence>
<reference evidence="5 6" key="1">
    <citation type="submission" date="2023-07" db="EMBL/GenBank/DDBJ databases">
        <title>Sorghum-associated microbial communities from plants grown in Nebraska, USA.</title>
        <authorList>
            <person name="Schachtman D."/>
        </authorList>
    </citation>
    <scope>NUCLEOTIDE SEQUENCE [LARGE SCALE GENOMIC DNA]</scope>
    <source>
        <strain evidence="5 6">BE240</strain>
    </source>
</reference>
<feature type="chain" id="PRO_5045212845" evidence="3">
    <location>
        <begin position="23"/>
        <end position="193"/>
    </location>
</feature>
<dbReference type="Pfam" id="PF05433">
    <property type="entry name" value="Rick_17kDa_Anti"/>
    <property type="match status" value="1"/>
</dbReference>